<feature type="non-terminal residue" evidence="1">
    <location>
        <position position="52"/>
    </location>
</feature>
<reference evidence="1" key="1">
    <citation type="journal article" date="2014" name="Front. Microbiol.">
        <title>High frequency of phylogenetically diverse reductive dehalogenase-homologous genes in deep subseafloor sedimentary metagenomes.</title>
        <authorList>
            <person name="Kawai M."/>
            <person name="Futagami T."/>
            <person name="Toyoda A."/>
            <person name="Takaki Y."/>
            <person name="Nishi S."/>
            <person name="Hori S."/>
            <person name="Arai W."/>
            <person name="Tsubouchi T."/>
            <person name="Morono Y."/>
            <person name="Uchiyama I."/>
            <person name="Ito T."/>
            <person name="Fujiyama A."/>
            <person name="Inagaki F."/>
            <person name="Takami H."/>
        </authorList>
    </citation>
    <scope>NUCLEOTIDE SEQUENCE</scope>
    <source>
        <strain evidence="1">Expedition CK06-06</strain>
    </source>
</reference>
<name>X1J959_9ZZZZ</name>
<feature type="non-terminal residue" evidence="1">
    <location>
        <position position="1"/>
    </location>
</feature>
<sequence length="52" mass="6051">HSVESINIHRLSHKKLIPLLEYTLKKIGNIEQKIFSLRSLRSLDSINARKIV</sequence>
<dbReference type="AlphaFoldDB" id="X1J959"/>
<gene>
    <name evidence="1" type="ORF">S03H2_72594</name>
</gene>
<dbReference type="EMBL" id="BARU01049192">
    <property type="protein sequence ID" value="GAH91246.1"/>
    <property type="molecule type" value="Genomic_DNA"/>
</dbReference>
<proteinExistence type="predicted"/>
<comment type="caution">
    <text evidence="1">The sequence shown here is derived from an EMBL/GenBank/DDBJ whole genome shotgun (WGS) entry which is preliminary data.</text>
</comment>
<evidence type="ECO:0000313" key="1">
    <source>
        <dbReference type="EMBL" id="GAH91246.1"/>
    </source>
</evidence>
<protein>
    <submittedName>
        <fullName evidence="1">Uncharacterized protein</fullName>
    </submittedName>
</protein>
<accession>X1J959</accession>
<organism evidence="1">
    <name type="scientific">marine sediment metagenome</name>
    <dbReference type="NCBI Taxonomy" id="412755"/>
    <lineage>
        <taxon>unclassified sequences</taxon>
        <taxon>metagenomes</taxon>
        <taxon>ecological metagenomes</taxon>
    </lineage>
</organism>